<dbReference type="OMA" id="ISCAACP"/>
<name>T0PMQ4_SAPDV</name>
<sequence>MLATIKSEDSVATVPSDRDGIFDLIRTETSFIAVDRLIFSTLSNWIKTTLEASIRALSSTAQQAHRWRALGHIYLNERNFVDAERCYAHDLSLFTTLDDQSAHLEVAKGQAQVGMMRGILRKPARTWRPLFESALAVQTELLGPSDREVFATKYSFAAALSRNDLLHDAKDIALDLFDAHRHAYGLANSYTAVVMSLVTDIVTLLHDPRAALRWSRKTSALQEQLHGPDHIRTLLTLQIAGAAYMDLGRFDEGLALNQRVLATTRRTLGADHELTLAASLNEGFSLLQAGDVAGATAILRSVRALLPATNATVNYKRDAELNLGLALWTSGDMAAATDHFLTAHRILPGKDTVAAICRVATANTTGRHRLLALVTKAICSDMAPEWWPTNCVLCSKPIRGVLISCAACPKGAFRFCRACAATKRGRLERFCRHEPPAARLETALPPRRRLYHDALLAQEGSYDRIESLLNAYAAYCETHDVPPNERLSRPSIPALSRRWHPML</sequence>
<dbReference type="EMBL" id="JH767224">
    <property type="protein sequence ID" value="EQC26694.1"/>
    <property type="molecule type" value="Genomic_DNA"/>
</dbReference>
<dbReference type="Pfam" id="PF13424">
    <property type="entry name" value="TPR_12"/>
    <property type="match status" value="1"/>
</dbReference>
<keyword evidence="2" id="KW-1185">Reference proteome</keyword>
<dbReference type="InterPro" id="IPR011990">
    <property type="entry name" value="TPR-like_helical_dom_sf"/>
</dbReference>
<dbReference type="GeneID" id="19956206"/>
<dbReference type="SUPFAM" id="SSF48452">
    <property type="entry name" value="TPR-like"/>
    <property type="match status" value="1"/>
</dbReference>
<evidence type="ECO:0000313" key="1">
    <source>
        <dbReference type="EMBL" id="EQC26694.1"/>
    </source>
</evidence>
<proteinExistence type="predicted"/>
<organism evidence="1 2">
    <name type="scientific">Saprolegnia diclina (strain VS20)</name>
    <dbReference type="NCBI Taxonomy" id="1156394"/>
    <lineage>
        <taxon>Eukaryota</taxon>
        <taxon>Sar</taxon>
        <taxon>Stramenopiles</taxon>
        <taxon>Oomycota</taxon>
        <taxon>Saprolegniomycetes</taxon>
        <taxon>Saprolegniales</taxon>
        <taxon>Saprolegniaceae</taxon>
        <taxon>Saprolegnia</taxon>
    </lineage>
</organism>
<evidence type="ECO:0008006" key="3">
    <source>
        <dbReference type="Google" id="ProtNLM"/>
    </source>
</evidence>
<dbReference type="OrthoDB" id="5960666at2759"/>
<dbReference type="eggNOG" id="ENOG502S5JJ">
    <property type="taxonomic scope" value="Eukaryota"/>
</dbReference>
<protein>
    <recommendedName>
        <fullName evidence="3">MalT-like TPR region domain-containing protein</fullName>
    </recommendedName>
</protein>
<dbReference type="AlphaFoldDB" id="T0PMQ4"/>
<dbReference type="InParanoid" id="T0PMQ4"/>
<gene>
    <name evidence="1" type="ORF">SDRG_15479</name>
</gene>
<evidence type="ECO:0000313" key="2">
    <source>
        <dbReference type="Proteomes" id="UP000030762"/>
    </source>
</evidence>
<dbReference type="VEuPathDB" id="FungiDB:SDRG_15479"/>
<reference evidence="1 2" key="1">
    <citation type="submission" date="2012-04" db="EMBL/GenBank/DDBJ databases">
        <title>The Genome Sequence of Saprolegnia declina VS20.</title>
        <authorList>
            <consortium name="The Broad Institute Genome Sequencing Platform"/>
            <person name="Russ C."/>
            <person name="Nusbaum C."/>
            <person name="Tyler B."/>
            <person name="van West P."/>
            <person name="Dieguez-Uribeondo J."/>
            <person name="de Bruijn I."/>
            <person name="Tripathy S."/>
            <person name="Jiang R."/>
            <person name="Young S.K."/>
            <person name="Zeng Q."/>
            <person name="Gargeya S."/>
            <person name="Fitzgerald M."/>
            <person name="Haas B."/>
            <person name="Abouelleil A."/>
            <person name="Alvarado L."/>
            <person name="Arachchi H.M."/>
            <person name="Berlin A."/>
            <person name="Chapman S.B."/>
            <person name="Goldberg J."/>
            <person name="Griggs A."/>
            <person name="Gujja S."/>
            <person name="Hansen M."/>
            <person name="Howarth C."/>
            <person name="Imamovic A."/>
            <person name="Larimer J."/>
            <person name="McCowen C."/>
            <person name="Montmayeur A."/>
            <person name="Murphy C."/>
            <person name="Neiman D."/>
            <person name="Pearson M."/>
            <person name="Priest M."/>
            <person name="Roberts A."/>
            <person name="Saif S."/>
            <person name="Shea T."/>
            <person name="Sisk P."/>
            <person name="Sykes S."/>
            <person name="Wortman J."/>
            <person name="Nusbaum C."/>
            <person name="Birren B."/>
        </authorList>
    </citation>
    <scope>NUCLEOTIDE SEQUENCE [LARGE SCALE GENOMIC DNA]</scope>
    <source>
        <strain evidence="1 2">VS20</strain>
    </source>
</reference>
<dbReference type="Gene3D" id="1.25.40.10">
    <property type="entry name" value="Tetratricopeptide repeat domain"/>
    <property type="match status" value="2"/>
</dbReference>
<dbReference type="RefSeq" id="XP_008619876.1">
    <property type="nucleotide sequence ID" value="XM_008621654.1"/>
</dbReference>
<dbReference type="Proteomes" id="UP000030762">
    <property type="component" value="Unassembled WGS sequence"/>
</dbReference>
<accession>T0PMQ4</accession>